<proteinExistence type="predicted"/>
<dbReference type="InterPro" id="IPR020846">
    <property type="entry name" value="MFS_dom"/>
</dbReference>
<dbReference type="InterPro" id="IPR011701">
    <property type="entry name" value="MFS"/>
</dbReference>
<feature type="transmembrane region" description="Helical" evidence="5">
    <location>
        <begin position="126"/>
        <end position="148"/>
    </location>
</feature>
<reference evidence="7" key="1">
    <citation type="submission" date="2022-11" db="EMBL/GenBank/DDBJ databases">
        <authorList>
            <person name="Kikuchi T."/>
        </authorList>
    </citation>
    <scope>NUCLEOTIDE SEQUENCE</scope>
    <source>
        <strain evidence="7">PS1010</strain>
    </source>
</reference>
<feature type="transmembrane region" description="Helical" evidence="5">
    <location>
        <begin position="247"/>
        <end position="267"/>
    </location>
</feature>
<dbReference type="OrthoDB" id="370281at2759"/>
<dbReference type="SUPFAM" id="SSF103473">
    <property type="entry name" value="MFS general substrate transporter"/>
    <property type="match status" value="1"/>
</dbReference>
<dbReference type="GO" id="GO:0022857">
    <property type="term" value="F:transmembrane transporter activity"/>
    <property type="evidence" value="ECO:0007669"/>
    <property type="project" value="InterPro"/>
</dbReference>
<evidence type="ECO:0000256" key="5">
    <source>
        <dbReference type="SAM" id="Phobius"/>
    </source>
</evidence>
<feature type="transmembrane region" description="Helical" evidence="5">
    <location>
        <begin position="160"/>
        <end position="183"/>
    </location>
</feature>
<dbReference type="Proteomes" id="UP001152747">
    <property type="component" value="Unassembled WGS sequence"/>
</dbReference>
<accession>A0A9P1N569</accession>
<evidence type="ECO:0000256" key="1">
    <source>
        <dbReference type="ARBA" id="ARBA00004141"/>
    </source>
</evidence>
<keyword evidence="4 5" id="KW-0472">Membrane</keyword>
<evidence type="ECO:0000256" key="4">
    <source>
        <dbReference type="ARBA" id="ARBA00023136"/>
    </source>
</evidence>
<organism evidence="7 8">
    <name type="scientific">Caenorhabditis angaria</name>
    <dbReference type="NCBI Taxonomy" id="860376"/>
    <lineage>
        <taxon>Eukaryota</taxon>
        <taxon>Metazoa</taxon>
        <taxon>Ecdysozoa</taxon>
        <taxon>Nematoda</taxon>
        <taxon>Chromadorea</taxon>
        <taxon>Rhabditida</taxon>
        <taxon>Rhabditina</taxon>
        <taxon>Rhabditomorpha</taxon>
        <taxon>Rhabditoidea</taxon>
        <taxon>Rhabditidae</taxon>
        <taxon>Peloderinae</taxon>
        <taxon>Caenorhabditis</taxon>
    </lineage>
</organism>
<sequence>MSKIYDENGNVQKEFSASIVLDSRKTEWKSMWIAIFLQFVVGVQISVYYMSMWPYLQSLDKSADVDFLGWIVAACNIGSTISNPIYGYWNQKTMSVKWPTIAGFLIAAVAQTWYALLSLFSNAKWYMLAARIMTGLGVGNLAALRVYSATASTPKDRMKAISYGTGGYVLGISFGPVLSAFFTPIGETGHKLIGISINMFTVVAFLMTIVCLAAAVIVLIFFKESYVGIVEEDDDTQKDVVIPKFDITAALVCIYLFMIVNIIATNIEVMSTPLTTVLYDWKDSQSILYNGIALCCSCVVSVALNLILGSTRLGRLDKRYQMLAGIGFFLLYQVFMYPWGFYSGPLHYLPEGSTTQTAGGCDDSYKWCSYTTRVPLFVYLFCFIVFFGIAFPFVESPSAALYSEVLGPRKQGIMQGLFSFGGSLAPVIGSLTSTALFQATGYRYVMVYQAGILLVGAALIMLFYKRLVPLKLIKKT</sequence>
<feature type="transmembrane region" description="Helical" evidence="5">
    <location>
        <begin position="31"/>
        <end position="55"/>
    </location>
</feature>
<evidence type="ECO:0000259" key="6">
    <source>
        <dbReference type="PROSITE" id="PS50850"/>
    </source>
</evidence>
<dbReference type="CDD" id="cd17326">
    <property type="entry name" value="MFS_MFSD8"/>
    <property type="match status" value="1"/>
</dbReference>
<evidence type="ECO:0000313" key="8">
    <source>
        <dbReference type="Proteomes" id="UP001152747"/>
    </source>
</evidence>
<feature type="domain" description="Major facilitator superfamily (MFS) profile" evidence="6">
    <location>
        <begin position="30"/>
        <end position="468"/>
    </location>
</feature>
<keyword evidence="8" id="KW-1185">Reference proteome</keyword>
<dbReference type="InterPro" id="IPR051068">
    <property type="entry name" value="MFS_Domain-Containing_Protein"/>
</dbReference>
<gene>
    <name evidence="7" type="ORF">CAMP_LOCUS14312</name>
</gene>
<keyword evidence="2 5" id="KW-0812">Transmembrane</keyword>
<feature type="transmembrane region" description="Helical" evidence="5">
    <location>
        <begin position="195"/>
        <end position="222"/>
    </location>
</feature>
<feature type="transmembrane region" description="Helical" evidence="5">
    <location>
        <begin position="445"/>
        <end position="464"/>
    </location>
</feature>
<name>A0A9P1N569_9PELO</name>
<evidence type="ECO:0000256" key="3">
    <source>
        <dbReference type="ARBA" id="ARBA00022989"/>
    </source>
</evidence>
<dbReference type="PROSITE" id="PS50850">
    <property type="entry name" value="MFS"/>
    <property type="match status" value="1"/>
</dbReference>
<dbReference type="GO" id="GO:0005765">
    <property type="term" value="C:lysosomal membrane"/>
    <property type="evidence" value="ECO:0007669"/>
    <property type="project" value="TreeGrafter"/>
</dbReference>
<dbReference type="Pfam" id="PF07690">
    <property type="entry name" value="MFS_1"/>
    <property type="match status" value="2"/>
</dbReference>
<feature type="transmembrane region" description="Helical" evidence="5">
    <location>
        <begin position="67"/>
        <end position="89"/>
    </location>
</feature>
<feature type="transmembrane region" description="Helical" evidence="5">
    <location>
        <begin position="320"/>
        <end position="340"/>
    </location>
</feature>
<evidence type="ECO:0000256" key="2">
    <source>
        <dbReference type="ARBA" id="ARBA00022692"/>
    </source>
</evidence>
<comment type="subcellular location">
    <subcellularLocation>
        <location evidence="1">Membrane</location>
        <topology evidence="1">Multi-pass membrane protein</topology>
    </subcellularLocation>
</comment>
<feature type="transmembrane region" description="Helical" evidence="5">
    <location>
        <begin position="416"/>
        <end position="439"/>
    </location>
</feature>
<dbReference type="EMBL" id="CANHGI010000005">
    <property type="protein sequence ID" value="CAI5451675.1"/>
    <property type="molecule type" value="Genomic_DNA"/>
</dbReference>
<feature type="transmembrane region" description="Helical" evidence="5">
    <location>
        <begin position="101"/>
        <end position="120"/>
    </location>
</feature>
<feature type="transmembrane region" description="Helical" evidence="5">
    <location>
        <begin position="287"/>
        <end position="308"/>
    </location>
</feature>
<dbReference type="InterPro" id="IPR036259">
    <property type="entry name" value="MFS_trans_sf"/>
</dbReference>
<comment type="caution">
    <text evidence="7">The sequence shown here is derived from an EMBL/GenBank/DDBJ whole genome shotgun (WGS) entry which is preliminary data.</text>
</comment>
<evidence type="ECO:0000313" key="7">
    <source>
        <dbReference type="EMBL" id="CAI5451675.1"/>
    </source>
</evidence>
<protein>
    <recommendedName>
        <fullName evidence="6">Major facilitator superfamily (MFS) profile domain-containing protein</fullName>
    </recommendedName>
</protein>
<feature type="transmembrane region" description="Helical" evidence="5">
    <location>
        <begin position="376"/>
        <end position="395"/>
    </location>
</feature>
<dbReference type="Gene3D" id="1.20.1250.20">
    <property type="entry name" value="MFS general substrate transporter like domains"/>
    <property type="match status" value="1"/>
</dbReference>
<dbReference type="PANTHER" id="PTHR23510:SF9">
    <property type="entry name" value="MAJOR FACILITATOR SUPERFAMILY (MFS) PROFILE DOMAIN-CONTAINING PROTEIN"/>
    <property type="match status" value="1"/>
</dbReference>
<keyword evidence="3 5" id="KW-1133">Transmembrane helix</keyword>
<dbReference type="AlphaFoldDB" id="A0A9P1N569"/>
<dbReference type="PANTHER" id="PTHR23510">
    <property type="entry name" value="INNER MEMBRANE TRANSPORT PROTEIN YAJR"/>
    <property type="match status" value="1"/>
</dbReference>